<protein>
    <submittedName>
        <fullName evidence="1">Tail morphogenesis protein</fullName>
    </submittedName>
</protein>
<proteinExistence type="predicted"/>
<organism evidence="1">
    <name type="scientific">Siphoviridae sp. ct5tj9</name>
    <dbReference type="NCBI Taxonomy" id="2823564"/>
    <lineage>
        <taxon>Viruses</taxon>
        <taxon>Duplodnaviria</taxon>
        <taxon>Heunggongvirae</taxon>
        <taxon>Uroviricota</taxon>
        <taxon>Caudoviricetes</taxon>
    </lineage>
</organism>
<evidence type="ECO:0000313" key="1">
    <source>
        <dbReference type="EMBL" id="DAD69149.1"/>
    </source>
</evidence>
<accession>A0A8S5LGE7</accession>
<sequence>MTSDDPKKLVQLVTKLKEQVEREVNDRLPRKVGIIAVQHFKKNFRDSGFHDGGLRPWKKSQRELRGGMGASARYKTLTSARNHLMSSTQAHIGRGEVSIENPVPYAVIHNEGGTIVSNPTITPKMRKYAWAMVYKLSGRKRGKSTSRKGKRAGGSKEAIPEEAKKWMALALTKKTKIKIRAKMPKRQFIGESRELMQKVSKEVNDSIQRIKDGISTL</sequence>
<name>A0A8S5LGE7_9CAUD</name>
<dbReference type="EMBL" id="BK014716">
    <property type="protein sequence ID" value="DAD69149.1"/>
    <property type="molecule type" value="Genomic_DNA"/>
</dbReference>
<reference evidence="1" key="1">
    <citation type="journal article" date="2021" name="Proc. Natl. Acad. Sci. U.S.A.">
        <title>A Catalog of Tens of Thousands of Viruses from Human Metagenomes Reveals Hidden Associations with Chronic Diseases.</title>
        <authorList>
            <person name="Tisza M.J."/>
            <person name="Buck C.B."/>
        </authorList>
    </citation>
    <scope>NUCLEOTIDE SEQUENCE</scope>
    <source>
        <strain evidence="1">Ct5tj9</strain>
    </source>
</reference>